<evidence type="ECO:0000256" key="8">
    <source>
        <dbReference type="SAM" id="MobiDB-lite"/>
    </source>
</evidence>
<evidence type="ECO:0000313" key="12">
    <source>
        <dbReference type="Proteomes" id="UP001142055"/>
    </source>
</evidence>
<evidence type="ECO:0000256" key="4">
    <source>
        <dbReference type="ARBA" id="ARBA00022490"/>
    </source>
</evidence>
<feature type="region of interest" description="Disordered" evidence="8">
    <location>
        <begin position="636"/>
        <end position="689"/>
    </location>
</feature>
<feature type="compositionally biased region" description="Polar residues" evidence="8">
    <location>
        <begin position="1196"/>
        <end position="1214"/>
    </location>
</feature>
<evidence type="ECO:0000256" key="3">
    <source>
        <dbReference type="ARBA" id="ARBA00006130"/>
    </source>
</evidence>
<sequence>MLGNINPNNINVITSGSNVVPGMGSSVIGTIPIPINSQNNLGSGNNGNYEQALSHLFNLNPIEFRDDFEEKMCRCYIHVQNLMFNKSEQQAHEELYKAAGLNTNSHEDITLGLIASILLDSNNAQRFYRDLTYLSRDGLYFFNYTLQQIISDHYFRLHEHSRKQLTWFLKELLRNQLPNVEHLYYNMFRNIMAGDVSPANISLTESLLNILVEYRSCYENNISLMSFALVNYLRLIVDHHNPTFRELRTKEINFCISLLKERFPDFIVIGRDLIRLLQQVCSIPEFDLFWKDLLTNPTIFGPKFNIVQVMKIRTPRRFIKLRIPVELEKKILFLTGHVRFGYHRRYQEWLQKQYFSTYESQMLRTDVIRFIVTHIHPTNETLASDIFPRWALIGWMLSVNNQIISSFAKLALFYDWFFFDERDQTNNQIMDIEPGMLVMHYSLKNYPVITSGLLDFITRVSNEFHPSLTAQVKQGITISFCKMAELRVVSCMAHCFESNRVEENVRQFFFKSFPKMFTNEAIMRDFGMSPLFISQQLQMAGTSATPVIMNSTGSKFPNLSSIGMQPTVIQQQQQQQPTTSSISKMATSSTILLSSISPSTSTVTSVLSSVPVNIGVNSAGFSSGQMTAIGVGSSTNSINNSQDSVNTANFSDDEDDSNNVYSIHSTSPNKKLKKSNSFSNGSNRTIGTIDPNMIVNNSALKPIDPANLTNLPIGHESMFNNTTILGTPNGNIFANNNPNNINNDNMTNELTNNHQQQTHMGNNLINNLNSDSISKVCGIKTVSETDLVAQIENVQNVSMRPILNKLSKETNKHIRAQEMQKLTKLILEEDPEEFEEYYTSLIIIILAILEDDLSVRIFPFDYGNPCMPGEKDLKESITGPLFTMFHALQASTTEEDQSTRKSKQLFMLLAAMGTNNYKVGYLLMYYLIVSKYMVGRMIIYRHYAKELNRELADSLLIDLRCCAFDDVFMFFYLLPEICTNLTTPSSGANSGLLKLIVQCADSSQIQMLIQLIVRGSFRFFRKEGVVSILSHSEALLNLMLFIRRETPTPNLIKSLFKREPRPGDSFTPSILIDWAQNHPDKLAELIGSFISTNISSPNKRNKRTLTSSSKTQTMVASNVERTLFHLEEMRKMSANLSFFMQEYMVVVLDQLKQLCSSEQTIKYSNLLQYSTLPDDEKEKNSTSSTSNSANSINKKLSTTGTNKKSQALSKTRSGNSKSTNNNDSDTESESSDNDIRIIKTKSTIRKKRKLKSIGSDSD</sequence>
<protein>
    <recommendedName>
        <fullName evidence="6">SOSS complex subunit A homolog</fullName>
    </recommendedName>
</protein>
<comment type="function">
    <text evidence="7">Component of the integrator complex, a multiprotein complex that terminates RNA polymerase II (Pol II) transcription in the promoter-proximal region of genes. The integrator complex provides a quality checkpoint during transcription elongation by driving premature transcription termination of transcripts that are unfavorably configured for transcriptional elongation: the complex terminates transcription by (1) catalyzing dephosphorylation of the C-terminal domain (CTD) of Pol II subunit Polr2A/Rbp1 and Spt5, and (2) degrading the exiting nascent RNA transcript via endonuclease activity. The integrator complex is also involved in the 3'-end processing of the U7 snRNA, and also the spliceosomal snRNAs U1, U2, U4 and U5.</text>
</comment>
<evidence type="ECO:0000256" key="6">
    <source>
        <dbReference type="ARBA" id="ARBA00032741"/>
    </source>
</evidence>
<keyword evidence="4" id="KW-0963">Cytoplasm</keyword>
<organism evidence="11 12">
    <name type="scientific">Blomia tropicalis</name>
    <name type="common">Mite</name>
    <dbReference type="NCBI Taxonomy" id="40697"/>
    <lineage>
        <taxon>Eukaryota</taxon>
        <taxon>Metazoa</taxon>
        <taxon>Ecdysozoa</taxon>
        <taxon>Arthropoda</taxon>
        <taxon>Chelicerata</taxon>
        <taxon>Arachnida</taxon>
        <taxon>Acari</taxon>
        <taxon>Acariformes</taxon>
        <taxon>Sarcoptiformes</taxon>
        <taxon>Astigmata</taxon>
        <taxon>Glycyphagoidea</taxon>
        <taxon>Echimyopodidae</taxon>
        <taxon>Blomia</taxon>
    </lineage>
</organism>
<evidence type="ECO:0000259" key="10">
    <source>
        <dbReference type="Pfam" id="PF24566"/>
    </source>
</evidence>
<evidence type="ECO:0000256" key="1">
    <source>
        <dbReference type="ARBA" id="ARBA00004123"/>
    </source>
</evidence>
<comment type="subcellular location">
    <subcellularLocation>
        <location evidence="2">Cytoplasm</location>
    </subcellularLocation>
    <subcellularLocation>
        <location evidence="1">Nucleus</location>
    </subcellularLocation>
</comment>
<comment type="caution">
    <text evidence="11">The sequence shown here is derived from an EMBL/GenBank/DDBJ whole genome shotgun (WGS) entry which is preliminary data.</text>
</comment>
<evidence type="ECO:0000259" key="9">
    <source>
        <dbReference type="Pfam" id="PF10189"/>
    </source>
</evidence>
<feature type="region of interest" description="Disordered" evidence="8">
    <location>
        <begin position="1174"/>
        <end position="1258"/>
    </location>
</feature>
<feature type="compositionally biased region" description="Low complexity" evidence="8">
    <location>
        <begin position="1181"/>
        <end position="1195"/>
    </location>
</feature>
<dbReference type="OMA" id="IADHANP"/>
<dbReference type="PANTHER" id="PTHR13587:SF7">
    <property type="entry name" value="INTEGRATOR COMPLEX SUBUNIT 3"/>
    <property type="match status" value="1"/>
</dbReference>
<evidence type="ECO:0000256" key="7">
    <source>
        <dbReference type="ARBA" id="ARBA00054331"/>
    </source>
</evidence>
<dbReference type="EMBL" id="JAPWDV010000002">
    <property type="protein sequence ID" value="KAJ6219623.1"/>
    <property type="molecule type" value="Genomic_DNA"/>
</dbReference>
<evidence type="ECO:0000256" key="2">
    <source>
        <dbReference type="ARBA" id="ARBA00004496"/>
    </source>
</evidence>
<accession>A0A9Q0RKV2</accession>
<feature type="compositionally biased region" description="Low complexity" evidence="8">
    <location>
        <begin position="665"/>
        <end position="683"/>
    </location>
</feature>
<dbReference type="InterPro" id="IPR019333">
    <property type="entry name" value="INTS3_N"/>
</dbReference>
<evidence type="ECO:0000256" key="5">
    <source>
        <dbReference type="ARBA" id="ARBA00023242"/>
    </source>
</evidence>
<dbReference type="GO" id="GO:0005737">
    <property type="term" value="C:cytoplasm"/>
    <property type="evidence" value="ECO:0007669"/>
    <property type="project" value="UniProtKB-SubCell"/>
</dbReference>
<name>A0A9Q0RKV2_BLOTA</name>
<feature type="compositionally biased region" description="Basic residues" evidence="8">
    <location>
        <begin position="1238"/>
        <end position="1251"/>
    </location>
</feature>
<feature type="domain" description="Ints3-like C-terminal" evidence="10">
    <location>
        <begin position="803"/>
        <end position="1032"/>
    </location>
</feature>
<reference evidence="11" key="1">
    <citation type="submission" date="2022-12" db="EMBL/GenBank/DDBJ databases">
        <title>Genome assemblies of Blomia tropicalis.</title>
        <authorList>
            <person name="Cui Y."/>
        </authorList>
    </citation>
    <scope>NUCLEOTIDE SEQUENCE</scope>
    <source>
        <tissue evidence="11">Adult mites</tissue>
    </source>
</reference>
<dbReference type="Proteomes" id="UP001142055">
    <property type="component" value="Chromosome 2"/>
</dbReference>
<comment type="similarity">
    <text evidence="3">Belongs to the Integrator subunit 3 family.</text>
</comment>
<proteinExistence type="inferred from homology"/>
<dbReference type="InterPro" id="IPR056518">
    <property type="entry name" value="HEAT_Ints3_C"/>
</dbReference>
<dbReference type="AlphaFoldDB" id="A0A9Q0RKV2"/>
<dbReference type="Pfam" id="PF10189">
    <property type="entry name" value="Ints3_N"/>
    <property type="match status" value="1"/>
</dbReference>
<dbReference type="GO" id="GO:0005634">
    <property type="term" value="C:nucleus"/>
    <property type="evidence" value="ECO:0007669"/>
    <property type="project" value="UniProtKB-SubCell"/>
</dbReference>
<feature type="domain" description="Integrator complex subunit 3 N-terminal" evidence="9">
    <location>
        <begin position="105"/>
        <end position="508"/>
    </location>
</feature>
<gene>
    <name evidence="11" type="ORF">RDWZM_005435</name>
</gene>
<dbReference type="InterPro" id="IPR045334">
    <property type="entry name" value="INTS3"/>
</dbReference>
<dbReference type="PANTHER" id="PTHR13587">
    <property type="entry name" value="INTEGRATOR COMPLEX SUBUNIT 3"/>
    <property type="match status" value="1"/>
</dbReference>
<dbReference type="Pfam" id="PF24566">
    <property type="entry name" value="HEAT_Ints3_C"/>
    <property type="match status" value="1"/>
</dbReference>
<keyword evidence="12" id="KW-1185">Reference proteome</keyword>
<feature type="compositionally biased region" description="Polar residues" evidence="8">
    <location>
        <begin position="636"/>
        <end position="650"/>
    </location>
</feature>
<evidence type="ECO:0000313" key="11">
    <source>
        <dbReference type="EMBL" id="KAJ6219623.1"/>
    </source>
</evidence>
<keyword evidence="5" id="KW-0539">Nucleus</keyword>